<dbReference type="AlphaFoldDB" id="A0A1F8CRC8"/>
<keyword evidence="2" id="KW-0812">Transmembrane</keyword>
<dbReference type="GO" id="GO:0016787">
    <property type="term" value="F:hydrolase activity"/>
    <property type="evidence" value="ECO:0007669"/>
    <property type="project" value="UniProtKB-KW"/>
</dbReference>
<evidence type="ECO:0000256" key="2">
    <source>
        <dbReference type="SAM" id="Phobius"/>
    </source>
</evidence>
<keyword evidence="2" id="KW-0472">Membrane</keyword>
<organism evidence="3 4">
    <name type="scientific">Candidatus Woesebacteria bacterium RIFOXYB1_FULL_38_16</name>
    <dbReference type="NCBI Taxonomy" id="1802538"/>
    <lineage>
        <taxon>Bacteria</taxon>
        <taxon>Candidatus Woeseibacteriota</taxon>
    </lineage>
</organism>
<dbReference type="Proteomes" id="UP000178999">
    <property type="component" value="Unassembled WGS sequence"/>
</dbReference>
<evidence type="ECO:0000256" key="1">
    <source>
        <dbReference type="ARBA" id="ARBA00022801"/>
    </source>
</evidence>
<gene>
    <name evidence="3" type="ORF">A2382_02320</name>
</gene>
<dbReference type="STRING" id="1802538.A2382_02320"/>
<sequence length="214" mass="24906">MKLRFQNKNFSFYLALTTALIGFGFILFSYLPSIWYFLSTNGQNFVSSYLVETASKVNNKEVIYLDQKPDYQPVFNSHLPTQNRILIPSLSVDTQIHEASIENYEEALRKGVWRVGNFGTPQKRDKPTILVAHRFGYLAWSNSYRRTNSFYNLPKLKAGNIIEIIWRQHKYTYAVYGESEGETVNDLQADLILYTCLDLTGKTRLFKYARLLEI</sequence>
<evidence type="ECO:0000313" key="4">
    <source>
        <dbReference type="Proteomes" id="UP000178999"/>
    </source>
</evidence>
<proteinExistence type="predicted"/>
<protein>
    <recommendedName>
        <fullName evidence="5">Sortase</fullName>
    </recommendedName>
</protein>
<feature type="transmembrane region" description="Helical" evidence="2">
    <location>
        <begin position="12"/>
        <end position="38"/>
    </location>
</feature>
<dbReference type="Gene3D" id="2.40.260.10">
    <property type="entry name" value="Sortase"/>
    <property type="match status" value="1"/>
</dbReference>
<accession>A0A1F8CRC8</accession>
<keyword evidence="2" id="KW-1133">Transmembrane helix</keyword>
<evidence type="ECO:0008006" key="5">
    <source>
        <dbReference type="Google" id="ProtNLM"/>
    </source>
</evidence>
<dbReference type="EMBL" id="MGHY01000026">
    <property type="protein sequence ID" value="OGM78864.1"/>
    <property type="molecule type" value="Genomic_DNA"/>
</dbReference>
<name>A0A1F8CRC8_9BACT</name>
<dbReference type="Pfam" id="PF04203">
    <property type="entry name" value="Sortase"/>
    <property type="match status" value="1"/>
</dbReference>
<dbReference type="SUPFAM" id="SSF63817">
    <property type="entry name" value="Sortase"/>
    <property type="match status" value="1"/>
</dbReference>
<dbReference type="InterPro" id="IPR023365">
    <property type="entry name" value="Sortase_dom-sf"/>
</dbReference>
<evidence type="ECO:0000313" key="3">
    <source>
        <dbReference type="EMBL" id="OGM78864.1"/>
    </source>
</evidence>
<dbReference type="InterPro" id="IPR005754">
    <property type="entry name" value="Sortase"/>
</dbReference>
<comment type="caution">
    <text evidence="3">The sequence shown here is derived from an EMBL/GenBank/DDBJ whole genome shotgun (WGS) entry which is preliminary data.</text>
</comment>
<reference evidence="3 4" key="1">
    <citation type="journal article" date="2016" name="Nat. Commun.">
        <title>Thousands of microbial genomes shed light on interconnected biogeochemical processes in an aquifer system.</title>
        <authorList>
            <person name="Anantharaman K."/>
            <person name="Brown C.T."/>
            <person name="Hug L.A."/>
            <person name="Sharon I."/>
            <person name="Castelle C.J."/>
            <person name="Probst A.J."/>
            <person name="Thomas B.C."/>
            <person name="Singh A."/>
            <person name="Wilkins M.J."/>
            <person name="Karaoz U."/>
            <person name="Brodie E.L."/>
            <person name="Williams K.H."/>
            <person name="Hubbard S.S."/>
            <person name="Banfield J.F."/>
        </authorList>
    </citation>
    <scope>NUCLEOTIDE SEQUENCE [LARGE SCALE GENOMIC DNA]</scope>
</reference>
<keyword evidence="1" id="KW-0378">Hydrolase</keyword>